<evidence type="ECO:0000313" key="4">
    <source>
        <dbReference type="Proteomes" id="UP000251889"/>
    </source>
</evidence>
<dbReference type="AlphaFoldDB" id="A0A364Y7E7"/>
<evidence type="ECO:0000256" key="1">
    <source>
        <dbReference type="SAM" id="MobiDB-lite"/>
    </source>
</evidence>
<evidence type="ECO:0000313" key="3">
    <source>
        <dbReference type="EMBL" id="RAW03036.1"/>
    </source>
</evidence>
<accession>A0A364Y7E7</accession>
<proteinExistence type="predicted"/>
<gene>
    <name evidence="3" type="ORF">DQQ10_02755</name>
</gene>
<name>A0A364Y7E7_9BACT</name>
<feature type="region of interest" description="Disordered" evidence="1">
    <location>
        <begin position="155"/>
        <end position="176"/>
    </location>
</feature>
<feature type="signal peptide" evidence="2">
    <location>
        <begin position="1"/>
        <end position="20"/>
    </location>
</feature>
<reference evidence="3 4" key="1">
    <citation type="submission" date="2018-06" db="EMBL/GenBank/DDBJ databases">
        <title>Chryseolinea flavus sp. nov., a member of the phylum Bacteroidetes isolated from soil.</title>
        <authorList>
            <person name="Li Y."/>
            <person name="Wang J."/>
        </authorList>
    </citation>
    <scope>NUCLEOTIDE SEQUENCE [LARGE SCALE GENOMIC DNA]</scope>
    <source>
        <strain evidence="3 4">SDU1-6</strain>
    </source>
</reference>
<dbReference type="EMBL" id="QMFY01000001">
    <property type="protein sequence ID" value="RAW03036.1"/>
    <property type="molecule type" value="Genomic_DNA"/>
</dbReference>
<keyword evidence="2" id="KW-0732">Signal</keyword>
<dbReference type="Proteomes" id="UP000251889">
    <property type="component" value="Unassembled WGS sequence"/>
</dbReference>
<evidence type="ECO:0000256" key="2">
    <source>
        <dbReference type="SAM" id="SignalP"/>
    </source>
</evidence>
<protein>
    <submittedName>
        <fullName evidence="3">Uncharacterized protein</fullName>
    </submittedName>
</protein>
<feature type="compositionally biased region" description="Polar residues" evidence="1">
    <location>
        <begin position="155"/>
        <end position="167"/>
    </location>
</feature>
<sequence length="231" mass="25764">MSPKKVIVLALAISISVAGSSQTVKVKKESAGVKNQSVAGYIVTLDGALADVTNSFSKYLKGYGKVKQNDVITVSEPTVMGIKYISSLYGITQEKGNATTSVWLGFDRSTLTKEQVTTLEKELENVLHDFGVQYYRSKIQVQVDESSRAYQAVERQQQKLSNESKSLATRLEDNKREKAQLEKSLEANKAEHEALLKKIEKNKQDQDSVVQAGVQVKKIVEMHREKQRKVN</sequence>
<organism evidence="3 4">
    <name type="scientific">Pseudochryseolinea flava</name>
    <dbReference type="NCBI Taxonomy" id="2059302"/>
    <lineage>
        <taxon>Bacteria</taxon>
        <taxon>Pseudomonadati</taxon>
        <taxon>Bacteroidota</taxon>
        <taxon>Cytophagia</taxon>
        <taxon>Cytophagales</taxon>
        <taxon>Fulvivirgaceae</taxon>
        <taxon>Pseudochryseolinea</taxon>
    </lineage>
</organism>
<keyword evidence="4" id="KW-1185">Reference proteome</keyword>
<comment type="caution">
    <text evidence="3">The sequence shown here is derived from an EMBL/GenBank/DDBJ whole genome shotgun (WGS) entry which is preliminary data.</text>
</comment>
<feature type="chain" id="PRO_5017000082" evidence="2">
    <location>
        <begin position="21"/>
        <end position="231"/>
    </location>
</feature>